<dbReference type="SUPFAM" id="SSF46565">
    <property type="entry name" value="Chaperone J-domain"/>
    <property type="match status" value="1"/>
</dbReference>
<evidence type="ECO:0000259" key="2">
    <source>
        <dbReference type="PROSITE" id="PS50076"/>
    </source>
</evidence>
<sequence>MIAAITPFQFLGPQIAVRFNSRRSPSVRSLAPLRVSASSAQAAAPPRTGVSGSISLYEVLGVPDGATCQEIKAAYRKLARACHPDVSAGSTDEFMRVNAAYSTLSDPARRADYDRGLVVDSGRRRYRTPPATPSPSPDAFGGRGRRTWETDQCW</sequence>
<feature type="region of interest" description="Disordered" evidence="1">
    <location>
        <begin position="122"/>
        <end position="154"/>
    </location>
</feature>
<name>A0AAV9ADY9_ACOGR</name>
<accession>A0AAV9ADY9</accession>
<keyword evidence="4" id="KW-1185">Reference proteome</keyword>
<protein>
    <recommendedName>
        <fullName evidence="2">J domain-containing protein</fullName>
    </recommendedName>
</protein>
<dbReference type="PROSITE" id="PS00636">
    <property type="entry name" value="DNAJ_1"/>
    <property type="match status" value="1"/>
</dbReference>
<dbReference type="InterPro" id="IPR001623">
    <property type="entry name" value="DnaJ_domain"/>
</dbReference>
<evidence type="ECO:0000313" key="4">
    <source>
        <dbReference type="Proteomes" id="UP001179952"/>
    </source>
</evidence>
<dbReference type="PANTHER" id="PTHR44240:SF10">
    <property type="entry name" value="J DOMAIN-CONTAINING PROTEIN"/>
    <property type="match status" value="1"/>
</dbReference>
<organism evidence="3 4">
    <name type="scientific">Acorus gramineus</name>
    <name type="common">Dwarf sweet flag</name>
    <dbReference type="NCBI Taxonomy" id="55184"/>
    <lineage>
        <taxon>Eukaryota</taxon>
        <taxon>Viridiplantae</taxon>
        <taxon>Streptophyta</taxon>
        <taxon>Embryophyta</taxon>
        <taxon>Tracheophyta</taxon>
        <taxon>Spermatophyta</taxon>
        <taxon>Magnoliopsida</taxon>
        <taxon>Liliopsida</taxon>
        <taxon>Acoraceae</taxon>
        <taxon>Acorus</taxon>
    </lineage>
</organism>
<comment type="caution">
    <text evidence="3">The sequence shown here is derived from an EMBL/GenBank/DDBJ whole genome shotgun (WGS) entry which is preliminary data.</text>
</comment>
<proteinExistence type="predicted"/>
<dbReference type="InterPro" id="IPR052276">
    <property type="entry name" value="Diphthamide-biosynth_chaperone"/>
</dbReference>
<dbReference type="Proteomes" id="UP001179952">
    <property type="component" value="Unassembled WGS sequence"/>
</dbReference>
<dbReference type="PRINTS" id="PR00625">
    <property type="entry name" value="JDOMAIN"/>
</dbReference>
<evidence type="ECO:0000256" key="1">
    <source>
        <dbReference type="SAM" id="MobiDB-lite"/>
    </source>
</evidence>
<reference evidence="3" key="2">
    <citation type="submission" date="2023-06" db="EMBL/GenBank/DDBJ databases">
        <authorList>
            <person name="Ma L."/>
            <person name="Liu K.-W."/>
            <person name="Li Z."/>
            <person name="Hsiao Y.-Y."/>
            <person name="Qi Y."/>
            <person name="Fu T."/>
            <person name="Tang G."/>
            <person name="Zhang D."/>
            <person name="Sun W.-H."/>
            <person name="Liu D.-K."/>
            <person name="Li Y."/>
            <person name="Chen G.-Z."/>
            <person name="Liu X.-D."/>
            <person name="Liao X.-Y."/>
            <person name="Jiang Y.-T."/>
            <person name="Yu X."/>
            <person name="Hao Y."/>
            <person name="Huang J."/>
            <person name="Zhao X.-W."/>
            <person name="Ke S."/>
            <person name="Chen Y.-Y."/>
            <person name="Wu W.-L."/>
            <person name="Hsu J.-L."/>
            <person name="Lin Y.-F."/>
            <person name="Huang M.-D."/>
            <person name="Li C.-Y."/>
            <person name="Huang L."/>
            <person name="Wang Z.-W."/>
            <person name="Zhao X."/>
            <person name="Zhong W.-Y."/>
            <person name="Peng D.-H."/>
            <person name="Ahmad S."/>
            <person name="Lan S."/>
            <person name="Zhang J.-S."/>
            <person name="Tsai W.-C."/>
            <person name="Van De Peer Y."/>
            <person name="Liu Z.-J."/>
        </authorList>
    </citation>
    <scope>NUCLEOTIDE SEQUENCE</scope>
    <source>
        <strain evidence="3">SCP</strain>
        <tissue evidence="3">Leaves</tissue>
    </source>
</reference>
<dbReference type="CDD" id="cd06257">
    <property type="entry name" value="DnaJ"/>
    <property type="match status" value="1"/>
</dbReference>
<dbReference type="Pfam" id="PF00226">
    <property type="entry name" value="DnaJ"/>
    <property type="match status" value="1"/>
</dbReference>
<dbReference type="InterPro" id="IPR036869">
    <property type="entry name" value="J_dom_sf"/>
</dbReference>
<evidence type="ECO:0000313" key="3">
    <source>
        <dbReference type="EMBL" id="KAK1262225.1"/>
    </source>
</evidence>
<dbReference type="PANTHER" id="PTHR44240">
    <property type="entry name" value="DNAJ DOMAIN (PROKARYOTIC HEAT SHOCK PROTEIN)-RELATED"/>
    <property type="match status" value="1"/>
</dbReference>
<dbReference type="SMART" id="SM00271">
    <property type="entry name" value="DnaJ"/>
    <property type="match status" value="1"/>
</dbReference>
<dbReference type="GO" id="GO:0005783">
    <property type="term" value="C:endoplasmic reticulum"/>
    <property type="evidence" value="ECO:0007669"/>
    <property type="project" value="UniProtKB-ARBA"/>
</dbReference>
<dbReference type="EMBL" id="JAUJYN010000010">
    <property type="protein sequence ID" value="KAK1262225.1"/>
    <property type="molecule type" value="Genomic_DNA"/>
</dbReference>
<dbReference type="InterPro" id="IPR018253">
    <property type="entry name" value="DnaJ_domain_CS"/>
</dbReference>
<dbReference type="PROSITE" id="PS50076">
    <property type="entry name" value="DNAJ_2"/>
    <property type="match status" value="1"/>
</dbReference>
<gene>
    <name evidence="3" type="ORF">QJS04_geneDACA001162</name>
</gene>
<reference evidence="3" key="1">
    <citation type="journal article" date="2023" name="Nat. Commun.">
        <title>Diploid and tetraploid genomes of Acorus and the evolution of monocots.</title>
        <authorList>
            <person name="Ma L."/>
            <person name="Liu K.W."/>
            <person name="Li Z."/>
            <person name="Hsiao Y.Y."/>
            <person name="Qi Y."/>
            <person name="Fu T."/>
            <person name="Tang G.D."/>
            <person name="Zhang D."/>
            <person name="Sun W.H."/>
            <person name="Liu D.K."/>
            <person name="Li Y."/>
            <person name="Chen G.Z."/>
            <person name="Liu X.D."/>
            <person name="Liao X.Y."/>
            <person name="Jiang Y.T."/>
            <person name="Yu X."/>
            <person name="Hao Y."/>
            <person name="Huang J."/>
            <person name="Zhao X.W."/>
            <person name="Ke S."/>
            <person name="Chen Y.Y."/>
            <person name="Wu W.L."/>
            <person name="Hsu J.L."/>
            <person name="Lin Y.F."/>
            <person name="Huang M.D."/>
            <person name="Li C.Y."/>
            <person name="Huang L."/>
            <person name="Wang Z.W."/>
            <person name="Zhao X."/>
            <person name="Zhong W.Y."/>
            <person name="Peng D.H."/>
            <person name="Ahmad S."/>
            <person name="Lan S."/>
            <person name="Zhang J.S."/>
            <person name="Tsai W.C."/>
            <person name="Van de Peer Y."/>
            <person name="Liu Z.J."/>
        </authorList>
    </citation>
    <scope>NUCLEOTIDE SEQUENCE</scope>
    <source>
        <strain evidence="3">SCP</strain>
    </source>
</reference>
<dbReference type="Gene3D" id="1.10.287.110">
    <property type="entry name" value="DnaJ domain"/>
    <property type="match status" value="1"/>
</dbReference>
<feature type="domain" description="J" evidence="2">
    <location>
        <begin position="55"/>
        <end position="117"/>
    </location>
</feature>
<dbReference type="AlphaFoldDB" id="A0AAV9ADY9"/>